<dbReference type="RefSeq" id="WP_066088846.1">
    <property type="nucleotide sequence ID" value="NZ_CP126114.1"/>
</dbReference>
<keyword evidence="1" id="KW-1133">Transmembrane helix</keyword>
<feature type="transmembrane region" description="Helical" evidence="1">
    <location>
        <begin position="41"/>
        <end position="61"/>
    </location>
</feature>
<gene>
    <name evidence="2" type="ORF">QNH39_16650</name>
</gene>
<dbReference type="Proteomes" id="UP001178288">
    <property type="component" value="Chromosome"/>
</dbReference>
<name>A0AA95MII2_9BACI</name>
<sequence>MKINEYYDDSANISLNGSIAALVPAVIIVFGNLSFYKSQEIMLLTIPFLAYSFICFHFYLFRMKQSILIARNMVHARHKSGNDSLFAARHLLLCSLNTHTPSLQFYFTNGDLAGRIKRYRRKGLSRIRPSKMYALYNPQEEAIGFFEVKGKGNIKIGAFDQERRYLGCFEKKKLTWRKNKKQLLDAAGKSIGAVEGSSVFMDEKVIHSENQPVLRLRRGWMPVEWSSYFPEPNTPVLSFSGTLSDKEKLLRMSFLINEYFIER</sequence>
<protein>
    <submittedName>
        <fullName evidence="2">Uncharacterized protein</fullName>
    </submittedName>
</protein>
<organism evidence="2 3">
    <name type="scientific">Neobacillus novalis</name>
    <dbReference type="NCBI Taxonomy" id="220687"/>
    <lineage>
        <taxon>Bacteria</taxon>
        <taxon>Bacillati</taxon>
        <taxon>Bacillota</taxon>
        <taxon>Bacilli</taxon>
        <taxon>Bacillales</taxon>
        <taxon>Bacillaceae</taxon>
        <taxon>Neobacillus</taxon>
    </lineage>
</organism>
<evidence type="ECO:0000256" key="1">
    <source>
        <dbReference type="SAM" id="Phobius"/>
    </source>
</evidence>
<keyword evidence="1" id="KW-0472">Membrane</keyword>
<feature type="transmembrane region" description="Helical" evidence="1">
    <location>
        <begin position="12"/>
        <end position="35"/>
    </location>
</feature>
<evidence type="ECO:0000313" key="3">
    <source>
        <dbReference type="Proteomes" id="UP001178288"/>
    </source>
</evidence>
<reference evidence="2" key="1">
    <citation type="submission" date="2023-05" db="EMBL/GenBank/DDBJ databases">
        <title>Comparative genomics of Bacillaceae isolates and their secondary metabolite potential.</title>
        <authorList>
            <person name="Song L."/>
            <person name="Nielsen L.J."/>
            <person name="Mohite O."/>
            <person name="Xu X."/>
            <person name="Weber T."/>
            <person name="Kovacs A.T."/>
        </authorList>
    </citation>
    <scope>NUCLEOTIDE SEQUENCE</scope>
    <source>
        <strain evidence="2">XLM17</strain>
    </source>
</reference>
<proteinExistence type="predicted"/>
<accession>A0AA95MII2</accession>
<evidence type="ECO:0000313" key="2">
    <source>
        <dbReference type="EMBL" id="WHY84286.1"/>
    </source>
</evidence>
<dbReference type="AlphaFoldDB" id="A0AA95MII2"/>
<keyword evidence="3" id="KW-1185">Reference proteome</keyword>
<dbReference type="KEGG" id="nnv:QNH39_16650"/>
<dbReference type="EMBL" id="CP126114">
    <property type="protein sequence ID" value="WHY84286.1"/>
    <property type="molecule type" value="Genomic_DNA"/>
</dbReference>
<keyword evidence="1" id="KW-0812">Transmembrane</keyword>